<organism evidence="3 4">
    <name type="scientific">Exophiala xenobiotica</name>
    <dbReference type="NCBI Taxonomy" id="348802"/>
    <lineage>
        <taxon>Eukaryota</taxon>
        <taxon>Fungi</taxon>
        <taxon>Dikarya</taxon>
        <taxon>Ascomycota</taxon>
        <taxon>Pezizomycotina</taxon>
        <taxon>Eurotiomycetes</taxon>
        <taxon>Chaetothyriomycetidae</taxon>
        <taxon>Chaetothyriales</taxon>
        <taxon>Herpotrichiellaceae</taxon>
        <taxon>Exophiala</taxon>
    </lineage>
</organism>
<accession>A0A0D2EVE0</accession>
<dbReference type="InterPro" id="IPR057684">
    <property type="entry name" value="DUF7924"/>
</dbReference>
<dbReference type="HOGENOM" id="CLU_705921_0_0_1"/>
<name>A0A0D2EVE0_9EURO</name>
<feature type="compositionally biased region" description="Low complexity" evidence="1">
    <location>
        <begin position="39"/>
        <end position="53"/>
    </location>
</feature>
<gene>
    <name evidence="3" type="ORF">PV05_03238</name>
</gene>
<feature type="region of interest" description="Disordered" evidence="1">
    <location>
        <begin position="199"/>
        <end position="220"/>
    </location>
</feature>
<dbReference type="Proteomes" id="UP000054342">
    <property type="component" value="Unassembled WGS sequence"/>
</dbReference>
<evidence type="ECO:0000259" key="2">
    <source>
        <dbReference type="Pfam" id="PF25545"/>
    </source>
</evidence>
<proteinExistence type="predicted"/>
<feature type="domain" description="DUF7924" evidence="2">
    <location>
        <begin position="223"/>
        <end position="382"/>
    </location>
</feature>
<dbReference type="AlphaFoldDB" id="A0A0D2EVE0"/>
<dbReference type="GeneID" id="25325146"/>
<dbReference type="EMBL" id="KN847318">
    <property type="protein sequence ID" value="KIW58740.1"/>
    <property type="molecule type" value="Genomic_DNA"/>
</dbReference>
<sequence>MDDQGNSQLHSSEQDSSPPAEPAQLTQRNLERFNLPVRASKSSNSQSPPASDDATSKMQNSTGLNAIYSDLESAGIHIVPVPTPLQIQSQMDVIFQRPLSVERKEQIVKIAANAYERYTYIGRTAREDDWFEIIVRALEEMNSDKIFAFVRKGEFSSRLRPIFAQENQPNKSAVIDNLPPKPVESQPPVRRSARLHCTSLPPQPTQGPLSTLPSQPTEVPVADTRVPAPHPDVTVGVHIFAIVKALVQRGLNESDVKRFLGELQDREALCFDPFKAGCMNLRYPFLVIDGKAFLTKGELSVAYSQAARAGCYMLNHQRELTEAFQDSVLIPGNGETPLAFSIPFKGYNYELWVHHHHPSTATPGTHEYYMNHVQGYSVTSLTEFLMQLDRLMGWYKDIVLSKVTDLLFQAMIRG</sequence>
<dbReference type="RefSeq" id="XP_013319324.1">
    <property type="nucleotide sequence ID" value="XM_013463870.1"/>
</dbReference>
<reference evidence="3 4" key="1">
    <citation type="submission" date="2015-01" db="EMBL/GenBank/DDBJ databases">
        <title>The Genome Sequence of Exophiala xenobiotica CBS118157.</title>
        <authorList>
            <consortium name="The Broad Institute Genomics Platform"/>
            <person name="Cuomo C."/>
            <person name="de Hoog S."/>
            <person name="Gorbushina A."/>
            <person name="Stielow B."/>
            <person name="Teixiera M."/>
            <person name="Abouelleil A."/>
            <person name="Chapman S.B."/>
            <person name="Priest M."/>
            <person name="Young S.K."/>
            <person name="Wortman J."/>
            <person name="Nusbaum C."/>
            <person name="Birren B."/>
        </authorList>
    </citation>
    <scope>NUCLEOTIDE SEQUENCE [LARGE SCALE GENOMIC DNA]</scope>
    <source>
        <strain evidence="3 4">CBS 118157</strain>
    </source>
</reference>
<feature type="compositionally biased region" description="Polar residues" evidence="1">
    <location>
        <begin position="206"/>
        <end position="217"/>
    </location>
</feature>
<evidence type="ECO:0000313" key="4">
    <source>
        <dbReference type="Proteomes" id="UP000054342"/>
    </source>
</evidence>
<feature type="compositionally biased region" description="Polar residues" evidence="1">
    <location>
        <begin position="1"/>
        <end position="17"/>
    </location>
</feature>
<evidence type="ECO:0000256" key="1">
    <source>
        <dbReference type="SAM" id="MobiDB-lite"/>
    </source>
</evidence>
<feature type="region of interest" description="Disordered" evidence="1">
    <location>
        <begin position="1"/>
        <end position="58"/>
    </location>
</feature>
<dbReference type="Pfam" id="PF25545">
    <property type="entry name" value="DUF7924"/>
    <property type="match status" value="1"/>
</dbReference>
<dbReference type="OrthoDB" id="5372703at2759"/>
<evidence type="ECO:0000313" key="3">
    <source>
        <dbReference type="EMBL" id="KIW58740.1"/>
    </source>
</evidence>
<protein>
    <recommendedName>
        <fullName evidence="2">DUF7924 domain-containing protein</fullName>
    </recommendedName>
</protein>
<keyword evidence="4" id="KW-1185">Reference proteome</keyword>